<evidence type="ECO:0000256" key="4">
    <source>
        <dbReference type="ARBA" id="ARBA00022989"/>
    </source>
</evidence>
<feature type="transmembrane region" description="Helical" evidence="6">
    <location>
        <begin position="166"/>
        <end position="187"/>
    </location>
</feature>
<evidence type="ECO:0000256" key="2">
    <source>
        <dbReference type="ARBA" id="ARBA00009773"/>
    </source>
</evidence>
<accession>A0ABS4GDU1</accession>
<dbReference type="NCBIfam" id="TIGR02872">
    <property type="entry name" value="spore_ytvI"/>
    <property type="match status" value="1"/>
</dbReference>
<organism evidence="7 8">
    <name type="scientific">Sedimentibacter acidaminivorans</name>
    <dbReference type="NCBI Taxonomy" id="913099"/>
    <lineage>
        <taxon>Bacteria</taxon>
        <taxon>Bacillati</taxon>
        <taxon>Bacillota</taxon>
        <taxon>Tissierellia</taxon>
        <taxon>Sedimentibacter</taxon>
    </lineage>
</organism>
<feature type="transmembrane region" description="Helical" evidence="6">
    <location>
        <begin position="67"/>
        <end position="89"/>
    </location>
</feature>
<dbReference type="InterPro" id="IPR002549">
    <property type="entry name" value="AI-2E-like"/>
</dbReference>
<reference evidence="7 8" key="1">
    <citation type="submission" date="2021-03" db="EMBL/GenBank/DDBJ databases">
        <title>Genomic Encyclopedia of Type Strains, Phase IV (KMG-IV): sequencing the most valuable type-strain genomes for metagenomic binning, comparative biology and taxonomic classification.</title>
        <authorList>
            <person name="Goeker M."/>
        </authorList>
    </citation>
    <scope>NUCLEOTIDE SEQUENCE [LARGE SCALE GENOMIC DNA]</scope>
    <source>
        <strain evidence="7 8">DSM 24004</strain>
    </source>
</reference>
<dbReference type="PANTHER" id="PTHR21716">
    <property type="entry name" value="TRANSMEMBRANE PROTEIN"/>
    <property type="match status" value="1"/>
</dbReference>
<evidence type="ECO:0000256" key="1">
    <source>
        <dbReference type="ARBA" id="ARBA00004141"/>
    </source>
</evidence>
<dbReference type="PANTHER" id="PTHR21716:SF68">
    <property type="entry name" value="TRANSPORT PROTEIN YTVI-RELATED"/>
    <property type="match status" value="1"/>
</dbReference>
<feature type="transmembrane region" description="Helical" evidence="6">
    <location>
        <begin position="322"/>
        <end position="344"/>
    </location>
</feature>
<dbReference type="InterPro" id="IPR014227">
    <property type="entry name" value="YtvI-like"/>
</dbReference>
<sequence length="357" mass="40425">MTYDEKKKFIVNIVYIITVFAVAYFIFKYAIKWVMPFFVGFLIAFILKPITEFITKVTHIKRNGVSIFVIGIFYFIIVISIWFLSAFLWNEISGLIKIVPGLYFNKIEPLLLNINNWIVDRAKLLSPEFANTLSNMIISGLQYVASIVKNLSIYLVSAITGLISNIPLYLITVIFSIVCSFFISVDYRNITSFIKRQLPNKFNSNLVEARSFLSGTLLKMIRAYTIILSITFIEMIIGLSILKVKYALPIAAIVAVLDILPLLGTGGFLIPWAIIELILKDYRMGFGLIIIYIVITVVRNTIEPRIVGHQIGLNPVVTITAMYAGLRLFGFAGFILAPMISILIKHLNDTGRIHLYK</sequence>
<evidence type="ECO:0000313" key="7">
    <source>
        <dbReference type="EMBL" id="MBP1925871.1"/>
    </source>
</evidence>
<evidence type="ECO:0000256" key="5">
    <source>
        <dbReference type="ARBA" id="ARBA00023136"/>
    </source>
</evidence>
<evidence type="ECO:0000256" key="3">
    <source>
        <dbReference type="ARBA" id="ARBA00022692"/>
    </source>
</evidence>
<gene>
    <name evidence="7" type="ORF">J2Z76_001732</name>
</gene>
<comment type="similarity">
    <text evidence="2">Belongs to the autoinducer-2 exporter (AI-2E) (TC 2.A.86) family.</text>
</comment>
<dbReference type="Proteomes" id="UP001519342">
    <property type="component" value="Unassembled WGS sequence"/>
</dbReference>
<feature type="transmembrane region" description="Helical" evidence="6">
    <location>
        <begin position="248"/>
        <end position="270"/>
    </location>
</feature>
<protein>
    <submittedName>
        <fullName evidence="7">Sporulation integral membrane protein YtvI</fullName>
    </submittedName>
</protein>
<dbReference type="EMBL" id="JAGGKS010000004">
    <property type="protein sequence ID" value="MBP1925871.1"/>
    <property type="molecule type" value="Genomic_DNA"/>
</dbReference>
<comment type="caution">
    <text evidence="7">The sequence shown here is derived from an EMBL/GenBank/DDBJ whole genome shotgun (WGS) entry which is preliminary data.</text>
</comment>
<comment type="subcellular location">
    <subcellularLocation>
        <location evidence="1">Membrane</location>
        <topology evidence="1">Multi-pass membrane protein</topology>
    </subcellularLocation>
</comment>
<keyword evidence="4 6" id="KW-1133">Transmembrane helix</keyword>
<keyword evidence="8" id="KW-1185">Reference proteome</keyword>
<keyword evidence="5 6" id="KW-0472">Membrane</keyword>
<feature type="transmembrane region" description="Helical" evidence="6">
    <location>
        <begin position="282"/>
        <end position="302"/>
    </location>
</feature>
<name>A0ABS4GDU1_9FIRM</name>
<evidence type="ECO:0000256" key="6">
    <source>
        <dbReference type="SAM" id="Phobius"/>
    </source>
</evidence>
<feature type="transmembrane region" description="Helical" evidence="6">
    <location>
        <begin position="223"/>
        <end position="242"/>
    </location>
</feature>
<keyword evidence="3 6" id="KW-0812">Transmembrane</keyword>
<feature type="transmembrane region" description="Helical" evidence="6">
    <location>
        <begin position="9"/>
        <end position="27"/>
    </location>
</feature>
<proteinExistence type="inferred from homology"/>
<feature type="transmembrane region" description="Helical" evidence="6">
    <location>
        <begin position="33"/>
        <end position="55"/>
    </location>
</feature>
<evidence type="ECO:0000313" key="8">
    <source>
        <dbReference type="Proteomes" id="UP001519342"/>
    </source>
</evidence>
<dbReference type="Pfam" id="PF01594">
    <property type="entry name" value="AI-2E_transport"/>
    <property type="match status" value="1"/>
</dbReference>
<dbReference type="RefSeq" id="WP_209511604.1">
    <property type="nucleotide sequence ID" value="NZ_JAGGKS010000004.1"/>
</dbReference>